<dbReference type="PROSITE" id="PS50110">
    <property type="entry name" value="RESPONSE_REGULATORY"/>
    <property type="match status" value="1"/>
</dbReference>
<protein>
    <submittedName>
        <fullName evidence="4">Uncharacterized protein</fullName>
    </submittedName>
</protein>
<dbReference type="InterPro" id="IPR050706">
    <property type="entry name" value="Cyclic-di-GMP_PDE-like"/>
</dbReference>
<comment type="caution">
    <text evidence="4">The sequence shown here is derived from an EMBL/GenBank/DDBJ whole genome shotgun (WGS) entry which is preliminary data.</text>
</comment>
<dbReference type="CDD" id="cd01948">
    <property type="entry name" value="EAL"/>
    <property type="match status" value="1"/>
</dbReference>
<dbReference type="InterPro" id="IPR035919">
    <property type="entry name" value="EAL_sf"/>
</dbReference>
<dbReference type="Pfam" id="PF00563">
    <property type="entry name" value="EAL"/>
    <property type="match status" value="1"/>
</dbReference>
<organism evidence="4 5">
    <name type="scientific">Pseudoalteromonas tunicata D2</name>
    <dbReference type="NCBI Taxonomy" id="87626"/>
    <lineage>
        <taxon>Bacteria</taxon>
        <taxon>Pseudomonadati</taxon>
        <taxon>Pseudomonadota</taxon>
        <taxon>Gammaproteobacteria</taxon>
        <taxon>Alteromonadales</taxon>
        <taxon>Pseudoalteromonadaceae</taxon>
        <taxon>Pseudoalteromonas</taxon>
    </lineage>
</organism>
<evidence type="ECO:0000313" key="4">
    <source>
        <dbReference type="EMBL" id="EAR30620.1"/>
    </source>
</evidence>
<feature type="modified residue" description="4-aspartylphosphate" evidence="1">
    <location>
        <position position="59"/>
    </location>
</feature>
<dbReference type="GO" id="GO:0071111">
    <property type="term" value="F:cyclic-guanylate-specific phosphodiesterase activity"/>
    <property type="evidence" value="ECO:0007669"/>
    <property type="project" value="InterPro"/>
</dbReference>
<dbReference type="GO" id="GO:0000160">
    <property type="term" value="P:phosphorelay signal transduction system"/>
    <property type="evidence" value="ECO:0007669"/>
    <property type="project" value="InterPro"/>
</dbReference>
<name>A4C4Y8_9GAMM</name>
<dbReference type="Gene3D" id="3.20.20.450">
    <property type="entry name" value="EAL domain"/>
    <property type="match status" value="1"/>
</dbReference>
<dbReference type="OrthoDB" id="9812358at2"/>
<sequence length="401" mass="45777">MEIIKKPIVLIDDSPALLLILHAQLSQLGFKYIDTFTNAEAALKKIQSNIHFYAAVFTDLNMPKMDGMEFIRHLGKSQFNGGVIIVSEMDPKVISLASELAKENNCHLIGNIPKPIEQHKLKMLLVKLNDFVTKKENIINQMTESDLINAIKNGRLLPYYQPKISNLDNKVYSVEVLARISSDNTNQVIQPSMFIPTAEKYNLTDAFSFQLFNKAMADFKSLSNSFGPDLKMAINISPNQLTDFLIPEKIDALREQHAIEAKNIILEITEEYALKSNAQLETLNRLRMRGYSISLDDFGTGFTNLTQLRTLPFTEIKIDRSLIRDIHIDNFSQVVVNSLAQIAIEQHFTLVAEGIENFNELEYLQRHFKLEVLLQGYLICRPKPCKELITWHQNWVSHVLS</sequence>
<dbReference type="SUPFAM" id="SSF141868">
    <property type="entry name" value="EAL domain-like"/>
    <property type="match status" value="1"/>
</dbReference>
<dbReference type="SUPFAM" id="SSF52172">
    <property type="entry name" value="CheY-like"/>
    <property type="match status" value="1"/>
</dbReference>
<dbReference type="InterPro" id="IPR011006">
    <property type="entry name" value="CheY-like_superfamily"/>
</dbReference>
<dbReference type="RefSeq" id="WP_009836918.1">
    <property type="nucleotide sequence ID" value="NZ_AAOH01000001.1"/>
</dbReference>
<gene>
    <name evidence="4" type="ORF">PTD2_03586</name>
</gene>
<reference evidence="4 5" key="1">
    <citation type="submission" date="2006-02" db="EMBL/GenBank/DDBJ databases">
        <authorList>
            <person name="Moran M.A."/>
            <person name="Kjelleberg S."/>
            <person name="Egan S."/>
            <person name="Saunders N."/>
            <person name="Thomas T."/>
            <person name="Ferriera S."/>
            <person name="Johnson J."/>
            <person name="Kravitz S."/>
            <person name="Halpern A."/>
            <person name="Remington K."/>
            <person name="Beeson K."/>
            <person name="Tran B."/>
            <person name="Rogers Y.-H."/>
            <person name="Friedman R."/>
            <person name="Venter J.C."/>
        </authorList>
    </citation>
    <scope>NUCLEOTIDE SEQUENCE [LARGE SCALE GENOMIC DNA]</scope>
    <source>
        <strain evidence="4 5">D2</strain>
    </source>
</reference>
<keyword evidence="5" id="KW-1185">Reference proteome</keyword>
<dbReference type="Pfam" id="PF00072">
    <property type="entry name" value="Response_reg"/>
    <property type="match status" value="1"/>
</dbReference>
<keyword evidence="1" id="KW-0597">Phosphoprotein</keyword>
<evidence type="ECO:0000259" key="3">
    <source>
        <dbReference type="PROSITE" id="PS50883"/>
    </source>
</evidence>
<accession>A4C4Y8</accession>
<evidence type="ECO:0000259" key="2">
    <source>
        <dbReference type="PROSITE" id="PS50110"/>
    </source>
</evidence>
<dbReference type="Proteomes" id="UP000006201">
    <property type="component" value="Unassembled WGS sequence"/>
</dbReference>
<proteinExistence type="predicted"/>
<dbReference type="PANTHER" id="PTHR33121:SF70">
    <property type="entry name" value="SIGNALING PROTEIN YKOW"/>
    <property type="match status" value="1"/>
</dbReference>
<dbReference type="InterPro" id="IPR001789">
    <property type="entry name" value="Sig_transdc_resp-reg_receiver"/>
</dbReference>
<dbReference type="eggNOG" id="COG2200">
    <property type="taxonomic scope" value="Bacteria"/>
</dbReference>
<evidence type="ECO:0000313" key="5">
    <source>
        <dbReference type="Proteomes" id="UP000006201"/>
    </source>
</evidence>
<dbReference type="SMART" id="SM00448">
    <property type="entry name" value="REC"/>
    <property type="match status" value="1"/>
</dbReference>
<feature type="domain" description="EAL" evidence="3">
    <location>
        <begin position="140"/>
        <end position="396"/>
    </location>
</feature>
<dbReference type="AlphaFoldDB" id="A4C4Y8"/>
<feature type="domain" description="Response regulatory" evidence="2">
    <location>
        <begin position="7"/>
        <end position="129"/>
    </location>
</feature>
<dbReference type="PANTHER" id="PTHR33121">
    <property type="entry name" value="CYCLIC DI-GMP PHOSPHODIESTERASE PDEF"/>
    <property type="match status" value="1"/>
</dbReference>
<dbReference type="InterPro" id="IPR001633">
    <property type="entry name" value="EAL_dom"/>
</dbReference>
<evidence type="ECO:0000256" key="1">
    <source>
        <dbReference type="PROSITE-ProRule" id="PRU00169"/>
    </source>
</evidence>
<dbReference type="PROSITE" id="PS50883">
    <property type="entry name" value="EAL"/>
    <property type="match status" value="1"/>
</dbReference>
<dbReference type="HOGENOM" id="CLU_000445_70_2_6"/>
<dbReference type="STRING" id="87626.PTD2_03586"/>
<dbReference type="SMART" id="SM00052">
    <property type="entry name" value="EAL"/>
    <property type="match status" value="1"/>
</dbReference>
<dbReference type="EMBL" id="AAOH01000001">
    <property type="protein sequence ID" value="EAR30620.1"/>
    <property type="molecule type" value="Genomic_DNA"/>
</dbReference>
<dbReference type="Gene3D" id="3.40.50.2300">
    <property type="match status" value="1"/>
</dbReference>